<protein>
    <submittedName>
        <fullName evidence="1">Uncharacterized protein</fullName>
    </submittedName>
</protein>
<sequence>MLETLLSGDPRAQWVRGKRNRYGVKGALFPSGVFSIRSIPALGALHTTWSLPYRGLKDADHRDE</sequence>
<comment type="caution">
    <text evidence="1">The sequence shown here is derived from an EMBL/GenBank/DDBJ whole genome shotgun (WGS) entry which is preliminary data.</text>
</comment>
<proteinExistence type="predicted"/>
<organism evidence="1 2">
    <name type="scientific">Plutella xylostella</name>
    <name type="common">Diamondback moth</name>
    <name type="synonym">Plutella maculipennis</name>
    <dbReference type="NCBI Taxonomy" id="51655"/>
    <lineage>
        <taxon>Eukaryota</taxon>
        <taxon>Metazoa</taxon>
        <taxon>Ecdysozoa</taxon>
        <taxon>Arthropoda</taxon>
        <taxon>Hexapoda</taxon>
        <taxon>Insecta</taxon>
        <taxon>Pterygota</taxon>
        <taxon>Neoptera</taxon>
        <taxon>Endopterygota</taxon>
        <taxon>Lepidoptera</taxon>
        <taxon>Glossata</taxon>
        <taxon>Ditrysia</taxon>
        <taxon>Yponomeutoidea</taxon>
        <taxon>Plutellidae</taxon>
        <taxon>Plutella</taxon>
    </lineage>
</organism>
<evidence type="ECO:0000313" key="2">
    <source>
        <dbReference type="Proteomes" id="UP000823941"/>
    </source>
</evidence>
<name>A0ABQ7R0D9_PLUXY</name>
<accession>A0ABQ7R0D9</accession>
<dbReference type="Proteomes" id="UP000823941">
    <property type="component" value="Chromosome 5"/>
</dbReference>
<evidence type="ECO:0000313" key="1">
    <source>
        <dbReference type="EMBL" id="KAG7310757.1"/>
    </source>
</evidence>
<keyword evidence="2" id="KW-1185">Reference proteome</keyword>
<reference evidence="1 2" key="1">
    <citation type="submission" date="2021-06" db="EMBL/GenBank/DDBJ databases">
        <title>A haploid diamondback moth (Plutella xylostella L.) genome assembly resolves 31 chromosomes and identifies a diamide resistance mutation.</title>
        <authorList>
            <person name="Ward C.M."/>
            <person name="Perry K.D."/>
            <person name="Baker G."/>
            <person name="Powis K."/>
            <person name="Heckel D.G."/>
            <person name="Baxter S.W."/>
        </authorList>
    </citation>
    <scope>NUCLEOTIDE SEQUENCE [LARGE SCALE GENOMIC DNA]</scope>
    <source>
        <strain evidence="1 2">LV</strain>
        <tissue evidence="1">Single pupa</tissue>
    </source>
</reference>
<dbReference type="EMBL" id="JAHIBW010000005">
    <property type="protein sequence ID" value="KAG7310757.1"/>
    <property type="molecule type" value="Genomic_DNA"/>
</dbReference>
<gene>
    <name evidence="1" type="ORF">JYU34_003567</name>
</gene>